<feature type="domain" description="Bacteriophage lysin" evidence="1">
    <location>
        <begin position="6"/>
        <end position="97"/>
    </location>
</feature>
<evidence type="ECO:0000313" key="4">
    <source>
        <dbReference type="Proteomes" id="UP000255352"/>
    </source>
</evidence>
<dbReference type="AlphaFoldDB" id="A0A380KSK3"/>
<sequence>MVYRQTVTLGSQLANNGFYRVSKNEDWNGQRGDIILMSWGADMSQSGGAGGHVGVLEDANTFISVDYWTGGQAGTAVSSHNWDQYYAIEKPAYIEAWRFSGSTATQPNTVVSGGRKPDSKAYYLANDVAFVNGIYQIKCDYLAPVGFDWTDNGIPVALVNWVDENGNNVRDGADKDFKAGMYFSFEIDEAHIRDLGEGGYYGGWYWRKFEFGQFGTVWLSCRDKDDLVNYYN</sequence>
<dbReference type="InterPro" id="IPR038263">
    <property type="entry name" value="Lytic_exo_TRD_sf"/>
</dbReference>
<feature type="domain" description="Lytic exoenzyme target recognition" evidence="2">
    <location>
        <begin position="122"/>
        <end position="228"/>
    </location>
</feature>
<organism evidence="3 4">
    <name type="scientific">Streptococcus infantarius</name>
    <dbReference type="NCBI Taxonomy" id="102684"/>
    <lineage>
        <taxon>Bacteria</taxon>
        <taxon>Bacillati</taxon>
        <taxon>Bacillota</taxon>
        <taxon>Bacilli</taxon>
        <taxon>Lactobacillales</taxon>
        <taxon>Streptococcaceae</taxon>
        <taxon>Streptococcus</taxon>
    </lineage>
</organism>
<evidence type="ECO:0000259" key="1">
    <source>
        <dbReference type="Pfam" id="PF05382"/>
    </source>
</evidence>
<dbReference type="Gene3D" id="2.40.50.670">
    <property type="match status" value="1"/>
</dbReference>
<dbReference type="InterPro" id="IPR031898">
    <property type="entry name" value="ZoocinA_TRD"/>
</dbReference>
<proteinExistence type="predicted"/>
<evidence type="ECO:0000313" key="3">
    <source>
        <dbReference type="EMBL" id="SUN72134.1"/>
    </source>
</evidence>
<dbReference type="Proteomes" id="UP000255352">
    <property type="component" value="Unassembled WGS sequence"/>
</dbReference>
<dbReference type="Pfam" id="PF16775">
    <property type="entry name" value="ZoocinA_TRD"/>
    <property type="match status" value="1"/>
</dbReference>
<gene>
    <name evidence="3" type="ORF">NCTC13760_02074</name>
</gene>
<dbReference type="InterPro" id="IPR008044">
    <property type="entry name" value="Phage_lysin"/>
</dbReference>
<name>A0A380KSK3_9STRE</name>
<protein>
    <submittedName>
        <fullName evidence="3">Putative lysin</fullName>
    </submittedName>
</protein>
<accession>A0A380KSK3</accession>
<reference evidence="3 4" key="1">
    <citation type="submission" date="2018-06" db="EMBL/GenBank/DDBJ databases">
        <authorList>
            <consortium name="Pathogen Informatics"/>
            <person name="Doyle S."/>
        </authorList>
    </citation>
    <scope>NUCLEOTIDE SEQUENCE [LARGE SCALE GENOMIC DNA]</scope>
    <source>
        <strain evidence="3 4">NCTC13760</strain>
    </source>
</reference>
<evidence type="ECO:0000259" key="2">
    <source>
        <dbReference type="Pfam" id="PF16775"/>
    </source>
</evidence>
<dbReference type="EMBL" id="UHFP01000002">
    <property type="protein sequence ID" value="SUN72134.1"/>
    <property type="molecule type" value="Genomic_DNA"/>
</dbReference>
<dbReference type="Pfam" id="PF05382">
    <property type="entry name" value="Amidase_5"/>
    <property type="match status" value="1"/>
</dbReference>